<comment type="caution">
    <text evidence="1">The sequence shown here is derived from an EMBL/GenBank/DDBJ whole genome shotgun (WGS) entry which is preliminary data.</text>
</comment>
<evidence type="ECO:0008006" key="3">
    <source>
        <dbReference type="Google" id="ProtNLM"/>
    </source>
</evidence>
<proteinExistence type="predicted"/>
<dbReference type="Proteomes" id="UP001183777">
    <property type="component" value="Unassembled WGS sequence"/>
</dbReference>
<name>A0ABU2RB75_9ACTN</name>
<keyword evidence="2" id="KW-1185">Reference proteome</keyword>
<evidence type="ECO:0000313" key="2">
    <source>
        <dbReference type="Proteomes" id="UP001183777"/>
    </source>
</evidence>
<gene>
    <name evidence="1" type="ORF">RM649_00380</name>
</gene>
<reference evidence="2" key="1">
    <citation type="submission" date="2023-07" db="EMBL/GenBank/DDBJ databases">
        <title>30 novel species of actinomycetes from the DSMZ collection.</title>
        <authorList>
            <person name="Nouioui I."/>
        </authorList>
    </citation>
    <scope>NUCLEOTIDE SEQUENCE [LARGE SCALE GENOMIC DNA]</scope>
    <source>
        <strain evidence="2">DSM 41770</strain>
    </source>
</reference>
<accession>A0ABU2RB75</accession>
<organism evidence="1 2">
    <name type="scientific">Streptomyces salyersiae</name>
    <dbReference type="NCBI Taxonomy" id="3075530"/>
    <lineage>
        <taxon>Bacteria</taxon>
        <taxon>Bacillati</taxon>
        <taxon>Actinomycetota</taxon>
        <taxon>Actinomycetes</taxon>
        <taxon>Kitasatosporales</taxon>
        <taxon>Streptomycetaceae</taxon>
        <taxon>Streptomyces</taxon>
    </lineage>
</organism>
<dbReference type="RefSeq" id="WP_014046287.1">
    <property type="nucleotide sequence ID" value="NZ_JAVREX010000001.1"/>
</dbReference>
<sequence length="697" mass="77438">MLKYEDIVDAPVAKLKTAADDWADMVTKLDLLADDARDGMKVKADKAEWEGVNAGVTRGFIGKTAKEFKDAAAEAKGVKMILEEAHTAFKKAKDDLINIRDHEGPGAGIHVDAKGKASARHPLEEDFAARHDPDYPKLLQQQRRNVEAWQKKIDHVVDNCNETDVLLQRTLEANVPEGPDFSAPKYGSMQDERRAAEEATKAGEEMALLAKTKGDGMSPEEFDRFSNSLAKYKDNPYFQEKFATTLGARGTLDFWADLADVSDGGDLMRARRDDMAALQKNFSLVLAGATQSDSPAMQSWERDMVRLGDEQIQTRGSRVYGFQIMSNFMRVGDYDDKFLNDYGNALVATEKKMKMPSHYWQGGMGGPPVPKLNFMDEEFGRDPMTGFMTALSNSPDASTEFFNTKDPQDNAQYLLSGKRDVFDDTPLNDGDANHANEATGKALLAAATGMNPNDPEAPFVTHTAAHREVLERSLAFIADAGDDFPPEMRDDMAIVLGNHSDEVHYSASAQADDPDDEKLLDRHDLIEVAKQVSRDQHAYGVLNEALNREMVRDINTDHPEDPKETLMRAGQTTGFLEEARYQALETDKEDPSWDAKWLYHGFGGAANFIPVAGDAVQRGVDALAYRWQVEEQDRIDEDNQQQNGKVFVKREQQLAELARQWGERNPGHGQNAYTLTDDINRAAFAGNAKARGLTGDQ</sequence>
<dbReference type="EMBL" id="JAVREX010000001">
    <property type="protein sequence ID" value="MDT0426116.1"/>
    <property type="molecule type" value="Genomic_DNA"/>
</dbReference>
<protein>
    <recommendedName>
        <fullName evidence="3">AG2 protein</fullName>
    </recommendedName>
</protein>
<evidence type="ECO:0000313" key="1">
    <source>
        <dbReference type="EMBL" id="MDT0426116.1"/>
    </source>
</evidence>